<dbReference type="AlphaFoldDB" id="A0A521BAT9"/>
<proteinExistence type="predicted"/>
<dbReference type="InterPro" id="IPR002035">
    <property type="entry name" value="VWF_A"/>
</dbReference>
<organism evidence="2 3">
    <name type="scientific">Pedobacter westerhofensis</name>
    <dbReference type="NCBI Taxonomy" id="425512"/>
    <lineage>
        <taxon>Bacteria</taxon>
        <taxon>Pseudomonadati</taxon>
        <taxon>Bacteroidota</taxon>
        <taxon>Sphingobacteriia</taxon>
        <taxon>Sphingobacteriales</taxon>
        <taxon>Sphingobacteriaceae</taxon>
        <taxon>Pedobacter</taxon>
    </lineage>
</organism>
<dbReference type="SUPFAM" id="SSF53300">
    <property type="entry name" value="vWA-like"/>
    <property type="match status" value="1"/>
</dbReference>
<dbReference type="SMART" id="SM00327">
    <property type="entry name" value="VWA"/>
    <property type="match status" value="1"/>
</dbReference>
<dbReference type="SUPFAM" id="SSF49464">
    <property type="entry name" value="Carboxypeptidase regulatory domain-like"/>
    <property type="match status" value="1"/>
</dbReference>
<dbReference type="InterPro" id="IPR022156">
    <property type="entry name" value="Uncharacterised_YfbK_N"/>
</dbReference>
<evidence type="ECO:0000313" key="3">
    <source>
        <dbReference type="Proteomes" id="UP000320300"/>
    </source>
</evidence>
<dbReference type="Gene3D" id="2.60.40.1120">
    <property type="entry name" value="Carboxypeptidase-like, regulatory domain"/>
    <property type="match status" value="1"/>
</dbReference>
<reference evidence="2 3" key="1">
    <citation type="submission" date="2017-05" db="EMBL/GenBank/DDBJ databases">
        <authorList>
            <person name="Varghese N."/>
            <person name="Submissions S."/>
        </authorList>
    </citation>
    <scope>NUCLEOTIDE SEQUENCE [LARGE SCALE GENOMIC DNA]</scope>
    <source>
        <strain evidence="2 3">DSM 19036</strain>
    </source>
</reference>
<dbReference type="EMBL" id="FXTN01000002">
    <property type="protein sequence ID" value="SMO44224.1"/>
    <property type="molecule type" value="Genomic_DNA"/>
</dbReference>
<dbReference type="InterPro" id="IPR021908">
    <property type="entry name" value="YfbK_C"/>
</dbReference>
<dbReference type="Gene3D" id="3.40.50.410">
    <property type="entry name" value="von Willebrand factor, type A domain"/>
    <property type="match status" value="1"/>
</dbReference>
<dbReference type="InterPro" id="IPR008969">
    <property type="entry name" value="CarboxyPept-like_regulatory"/>
</dbReference>
<dbReference type="Proteomes" id="UP000320300">
    <property type="component" value="Unassembled WGS sequence"/>
</dbReference>
<dbReference type="InterPro" id="IPR051266">
    <property type="entry name" value="CLCR"/>
</dbReference>
<evidence type="ECO:0000313" key="2">
    <source>
        <dbReference type="EMBL" id="SMO44224.1"/>
    </source>
</evidence>
<dbReference type="InterPro" id="IPR036465">
    <property type="entry name" value="vWFA_dom_sf"/>
</dbReference>
<dbReference type="Pfam" id="PF12034">
    <property type="entry name" value="YfbK_C"/>
    <property type="match status" value="1"/>
</dbReference>
<dbReference type="Pfam" id="PF12450">
    <property type="entry name" value="vWF_A"/>
    <property type="match status" value="1"/>
</dbReference>
<evidence type="ECO:0000259" key="1">
    <source>
        <dbReference type="PROSITE" id="PS50234"/>
    </source>
</evidence>
<dbReference type="PROSITE" id="PS50234">
    <property type="entry name" value="VWFA"/>
    <property type="match status" value="1"/>
</dbReference>
<sequence>MHPPAKINNMKRNIYLIMLFLSLAGFRISSTRSISGTVYSKADNQPLPGVAVLAEGTRLMATTDLKGHYSVAVPEGSSMLVFSAIGYQQQNRKIGKADRLDVWMDEAGNALTEVVVTAYGNAKSHRSPAKRMTEVPIFRNYPPNVESYKGITENTFLNPATTPLSTFAIDVDAASYSNVRRMISTGNMPPKDAVRIEEMINYFHYDMTGPANEDPVAIHTELASAPWNPQHRLLRIGLKARSIKTDKLPASNFVFLIDVSGSMENSNKLPLVKTSMKLLVDQLRDKDHVAIVTYAGAAGLQLPSTPASQKMKIKDIIENLGAGGSTAGGEGIKLAYQIARQNFIRGGNNRIILATDGDFNVGASSDQDMEQLIVNERKSGVSLSVLGFGMGNLKDSKMETLADKGHGNYAYIDNISEARKAMVTEFGATLFTVAKDVKIQVEFNPGKVQAYRLLGYENRLMEKEDFNNDQKIGGDMGVGHTITALYEIIPAGIKDNFSTSVDPLKYQRTKENKIRNASAEMLTVKFRYKAPDGDKSKMKQVAVTEVNLQLSKASADFRFASAVAELGMLLRDSEFKQKSDFDSLIARAKTAKGLDEEGFRAEFINLAQSAKLLAKSNSASSGTK</sequence>
<name>A0A521BAT9_9SPHI</name>
<protein>
    <submittedName>
        <fullName evidence="2">Ca-activated chloride channel family protein</fullName>
    </submittedName>
</protein>
<dbReference type="Pfam" id="PF00092">
    <property type="entry name" value="VWA"/>
    <property type="match status" value="1"/>
</dbReference>
<dbReference type="CDD" id="cd01465">
    <property type="entry name" value="vWA_subgroup"/>
    <property type="match status" value="1"/>
</dbReference>
<dbReference type="Pfam" id="PF13715">
    <property type="entry name" value="CarbopepD_reg_2"/>
    <property type="match status" value="1"/>
</dbReference>
<dbReference type="PANTHER" id="PTHR10579:SF43">
    <property type="entry name" value="ZINC FINGER (C3HC4-TYPE RING FINGER) FAMILY PROTEIN"/>
    <property type="match status" value="1"/>
</dbReference>
<feature type="domain" description="VWFA" evidence="1">
    <location>
        <begin position="252"/>
        <end position="430"/>
    </location>
</feature>
<dbReference type="PANTHER" id="PTHR10579">
    <property type="entry name" value="CALCIUM-ACTIVATED CHLORIDE CHANNEL REGULATOR"/>
    <property type="match status" value="1"/>
</dbReference>
<accession>A0A521BAT9</accession>
<keyword evidence="3" id="KW-1185">Reference proteome</keyword>
<gene>
    <name evidence="2" type="ORF">SAMN06265348_102141</name>
</gene>